<dbReference type="Pfam" id="PF20150">
    <property type="entry name" value="2EXR"/>
    <property type="match status" value="1"/>
</dbReference>
<evidence type="ECO:0000259" key="1">
    <source>
        <dbReference type="Pfam" id="PF20150"/>
    </source>
</evidence>
<gene>
    <name evidence="2" type="ORF">L207DRAFT_587449</name>
</gene>
<dbReference type="EMBL" id="KZ613952">
    <property type="protein sequence ID" value="PMD35135.1"/>
    <property type="molecule type" value="Genomic_DNA"/>
</dbReference>
<accession>A0A2J6R9F5</accession>
<dbReference type="PANTHER" id="PTHR35910:SF6">
    <property type="entry name" value="2EXR DOMAIN-CONTAINING PROTEIN"/>
    <property type="match status" value="1"/>
</dbReference>
<reference evidence="2 3" key="1">
    <citation type="submission" date="2016-04" db="EMBL/GenBank/DDBJ databases">
        <title>A degradative enzymes factory behind the ericoid mycorrhizal symbiosis.</title>
        <authorList>
            <consortium name="DOE Joint Genome Institute"/>
            <person name="Martino E."/>
            <person name="Morin E."/>
            <person name="Grelet G."/>
            <person name="Kuo A."/>
            <person name="Kohler A."/>
            <person name="Daghino S."/>
            <person name="Barry K."/>
            <person name="Choi C."/>
            <person name="Cichocki N."/>
            <person name="Clum A."/>
            <person name="Copeland A."/>
            <person name="Hainaut M."/>
            <person name="Haridas S."/>
            <person name="Labutti K."/>
            <person name="Lindquist E."/>
            <person name="Lipzen A."/>
            <person name="Khouja H.-R."/>
            <person name="Murat C."/>
            <person name="Ohm R."/>
            <person name="Olson A."/>
            <person name="Spatafora J."/>
            <person name="Veneault-Fourrey C."/>
            <person name="Henrissat B."/>
            <person name="Grigoriev I."/>
            <person name="Martin F."/>
            <person name="Perotto S."/>
        </authorList>
    </citation>
    <scope>NUCLEOTIDE SEQUENCE [LARGE SCALE GENOMIC DNA]</scope>
    <source>
        <strain evidence="2 3">F</strain>
    </source>
</reference>
<evidence type="ECO:0000313" key="2">
    <source>
        <dbReference type="EMBL" id="PMD35135.1"/>
    </source>
</evidence>
<proteinExistence type="predicted"/>
<dbReference type="Proteomes" id="UP000235786">
    <property type="component" value="Unassembled WGS sequence"/>
</dbReference>
<keyword evidence="3" id="KW-1185">Reference proteome</keyword>
<feature type="domain" description="2EXR" evidence="1">
    <location>
        <begin position="11"/>
        <end position="77"/>
    </location>
</feature>
<name>A0A2J6R9F5_HYAVF</name>
<dbReference type="OrthoDB" id="3473305at2759"/>
<evidence type="ECO:0000313" key="3">
    <source>
        <dbReference type="Proteomes" id="UP000235786"/>
    </source>
</evidence>
<sequence>MSGEIKHRVEFTCFPLLPAEIRLKIWKLSIPDTARLLPSPPVPGLLVSHEARSVYIKAYSLCFRLRLGAGIMPPSLSGFLSNQANFDKDTLFFGDFYHDCSWHKTEIWSEQFSRYLVEGAVEKIQHLAVRYFCTWSEHTRDRLLELKGLKTLTIAVDHTDYNKWEEDEHWSVSQRINWDAPLQEIVIREGDGQWAYMSGIKKFLHGLEYYFPGYKAPELKFARIIYTYGGLKDCWKMTGSGFESVHDEDHEKLGGSPEMIQWRMAQSEAYSKYPMPSGSSGYCNNNRDVGSAFIFSQV</sequence>
<dbReference type="AlphaFoldDB" id="A0A2J6R9F5"/>
<dbReference type="PANTHER" id="PTHR35910">
    <property type="entry name" value="2EXR DOMAIN-CONTAINING PROTEIN"/>
    <property type="match status" value="1"/>
</dbReference>
<dbReference type="InterPro" id="IPR045518">
    <property type="entry name" value="2EXR"/>
</dbReference>
<protein>
    <recommendedName>
        <fullName evidence="1">2EXR domain-containing protein</fullName>
    </recommendedName>
</protein>
<organism evidence="2 3">
    <name type="scientific">Hyaloscypha variabilis (strain UAMH 11265 / GT02V1 / F)</name>
    <name type="common">Meliniomyces variabilis</name>
    <dbReference type="NCBI Taxonomy" id="1149755"/>
    <lineage>
        <taxon>Eukaryota</taxon>
        <taxon>Fungi</taxon>
        <taxon>Dikarya</taxon>
        <taxon>Ascomycota</taxon>
        <taxon>Pezizomycotina</taxon>
        <taxon>Leotiomycetes</taxon>
        <taxon>Helotiales</taxon>
        <taxon>Hyaloscyphaceae</taxon>
        <taxon>Hyaloscypha</taxon>
        <taxon>Hyaloscypha variabilis</taxon>
    </lineage>
</organism>